<evidence type="ECO:0000256" key="3">
    <source>
        <dbReference type="ARBA" id="ARBA00001941"/>
    </source>
</evidence>
<comment type="subunit">
    <text evidence="4">Homodimer.</text>
</comment>
<dbReference type="RefSeq" id="WP_377746310.1">
    <property type="nucleotide sequence ID" value="NZ_JBHRXJ010000020.1"/>
</dbReference>
<dbReference type="EMBL" id="JBHRXJ010000020">
    <property type="protein sequence ID" value="MFC3530154.1"/>
    <property type="molecule type" value="Genomic_DNA"/>
</dbReference>
<evidence type="ECO:0000256" key="5">
    <source>
        <dbReference type="ARBA" id="ARBA00012964"/>
    </source>
</evidence>
<protein>
    <recommendedName>
        <fullName evidence="5">5'-deoxynucleotidase</fullName>
        <ecNumber evidence="5">3.1.3.89</ecNumber>
    </recommendedName>
</protein>
<dbReference type="PANTHER" id="PTHR11845:SF13">
    <property type="entry name" value="5'-DEOXYNUCLEOTIDASE HDDC2"/>
    <property type="match status" value="1"/>
</dbReference>
<accession>A0ABV7R722</accession>
<proteinExistence type="predicted"/>
<dbReference type="EC" id="3.1.3.89" evidence="5"/>
<feature type="domain" description="HD/PDEase" evidence="8">
    <location>
        <begin position="35"/>
        <end position="168"/>
    </location>
</feature>
<evidence type="ECO:0000256" key="1">
    <source>
        <dbReference type="ARBA" id="ARBA00001638"/>
    </source>
</evidence>
<keyword evidence="7" id="KW-0378">Hydrolase</keyword>
<keyword evidence="6" id="KW-0479">Metal-binding</keyword>
<dbReference type="Pfam" id="PF13023">
    <property type="entry name" value="HD_3"/>
    <property type="match status" value="2"/>
</dbReference>
<gene>
    <name evidence="9" type="ORF">ACFOMH_18450</name>
</gene>
<dbReference type="SUPFAM" id="SSF109604">
    <property type="entry name" value="HD-domain/PDEase-like"/>
    <property type="match status" value="2"/>
</dbReference>
<evidence type="ECO:0000256" key="2">
    <source>
        <dbReference type="ARBA" id="ARBA00001936"/>
    </source>
</evidence>
<keyword evidence="10" id="KW-1185">Reference proteome</keyword>
<evidence type="ECO:0000256" key="4">
    <source>
        <dbReference type="ARBA" id="ARBA00011738"/>
    </source>
</evidence>
<comment type="cofactor">
    <cofactor evidence="2">
        <name>Mn(2+)</name>
        <dbReference type="ChEBI" id="CHEBI:29035"/>
    </cofactor>
</comment>
<comment type="caution">
    <text evidence="9">The sequence shown here is derived from an EMBL/GenBank/DDBJ whole genome shotgun (WGS) entry which is preliminary data.</text>
</comment>
<dbReference type="InterPro" id="IPR039356">
    <property type="entry name" value="YfbR/HDDC2"/>
</dbReference>
<evidence type="ECO:0000313" key="9">
    <source>
        <dbReference type="EMBL" id="MFC3530154.1"/>
    </source>
</evidence>
<evidence type="ECO:0000256" key="7">
    <source>
        <dbReference type="ARBA" id="ARBA00022801"/>
    </source>
</evidence>
<organism evidence="9 10">
    <name type="scientific">Paracoccus mangrovi</name>
    <dbReference type="NCBI Taxonomy" id="1715645"/>
    <lineage>
        <taxon>Bacteria</taxon>
        <taxon>Pseudomonadati</taxon>
        <taxon>Pseudomonadota</taxon>
        <taxon>Alphaproteobacteria</taxon>
        <taxon>Rhodobacterales</taxon>
        <taxon>Paracoccaceae</taxon>
        <taxon>Paracoccus</taxon>
    </lineage>
</organism>
<evidence type="ECO:0000313" key="10">
    <source>
        <dbReference type="Proteomes" id="UP001595721"/>
    </source>
</evidence>
<dbReference type="PANTHER" id="PTHR11845">
    <property type="entry name" value="5'-DEOXYNUCLEOTIDASE HDDC2"/>
    <property type="match status" value="1"/>
</dbReference>
<comment type="cofactor">
    <cofactor evidence="3">
        <name>Co(2+)</name>
        <dbReference type="ChEBI" id="CHEBI:48828"/>
    </cofactor>
</comment>
<dbReference type="Proteomes" id="UP001595721">
    <property type="component" value="Unassembled WGS sequence"/>
</dbReference>
<evidence type="ECO:0000256" key="6">
    <source>
        <dbReference type="ARBA" id="ARBA00022723"/>
    </source>
</evidence>
<reference evidence="10" key="1">
    <citation type="journal article" date="2019" name="Int. J. Syst. Evol. Microbiol.">
        <title>The Global Catalogue of Microorganisms (GCM) 10K type strain sequencing project: providing services to taxonomists for standard genome sequencing and annotation.</title>
        <authorList>
            <consortium name="The Broad Institute Genomics Platform"/>
            <consortium name="The Broad Institute Genome Sequencing Center for Infectious Disease"/>
            <person name="Wu L."/>
            <person name="Ma J."/>
        </authorList>
    </citation>
    <scope>NUCLEOTIDE SEQUENCE [LARGE SCALE GENOMIC DNA]</scope>
    <source>
        <strain evidence="10">KCTC 42899</strain>
    </source>
</reference>
<comment type="catalytic activity">
    <reaction evidence="1">
        <text>a 2'-deoxyribonucleoside 5'-phosphate + H2O = a 2'-deoxyribonucleoside + phosphate</text>
        <dbReference type="Rhea" id="RHEA:36167"/>
        <dbReference type="ChEBI" id="CHEBI:15377"/>
        <dbReference type="ChEBI" id="CHEBI:18274"/>
        <dbReference type="ChEBI" id="CHEBI:43474"/>
        <dbReference type="ChEBI" id="CHEBI:65317"/>
        <dbReference type="EC" id="3.1.3.89"/>
    </reaction>
</comment>
<dbReference type="SMART" id="SM00471">
    <property type="entry name" value="HDc"/>
    <property type="match status" value="2"/>
</dbReference>
<dbReference type="InterPro" id="IPR006674">
    <property type="entry name" value="HD_domain"/>
</dbReference>
<sequence>MNEEETGTGRRFGFLCEADRLKSVERANVLMDLSRPENSAEHSWHVALYAMVFGASDRAIAMLLLHDLVEIDVGDHPIHLNHDAAALAAAEDAAARRLFGMLPGGDAALALWREFEAGQSADARMAKRMDHVQPMFQVLLAPAPLADHLAIVRDNMDGGRAARLWEEWPEAMAAARDFLAGCGVAGDLGRRLAFLAEADQLKSVYRASTLCDASRHENSAEHSWHLALYALVLAGYAGPGVEIGRVIRMLILHDLVEIDTGDVPIHSANGAAHHGAAQLAAEAAAAARIFGLLPDAQGQAFRALWAEFEENETPDAVFAKSLDRAQPVMQNIAAGGGSWIAYDVTYAQLVERVGSRIERGAPRLWGWLDARAHGFFEKPS</sequence>
<feature type="domain" description="HD/PDEase" evidence="8">
    <location>
        <begin position="215"/>
        <end position="337"/>
    </location>
</feature>
<name>A0ABV7R722_9RHOB</name>
<evidence type="ECO:0000259" key="8">
    <source>
        <dbReference type="SMART" id="SM00471"/>
    </source>
</evidence>
<dbReference type="InterPro" id="IPR003607">
    <property type="entry name" value="HD/PDEase_dom"/>
</dbReference>
<dbReference type="Gene3D" id="1.10.3210.10">
    <property type="entry name" value="Hypothetical protein af1432"/>
    <property type="match status" value="2"/>
</dbReference>